<accession>A0A1I7UCK2</accession>
<protein>
    <submittedName>
        <fullName evidence="3">Ovule protein</fullName>
    </submittedName>
</protein>
<feature type="compositionally biased region" description="Basic and acidic residues" evidence="1">
    <location>
        <begin position="36"/>
        <end position="54"/>
    </location>
</feature>
<dbReference type="WBParaSite" id="Csp11.Scaffold629.g7965.t1">
    <property type="protein sequence ID" value="Csp11.Scaffold629.g7965.t1"/>
    <property type="gene ID" value="Csp11.Scaffold629.g7965"/>
</dbReference>
<feature type="compositionally biased region" description="Polar residues" evidence="1">
    <location>
        <begin position="21"/>
        <end position="35"/>
    </location>
</feature>
<dbReference type="Proteomes" id="UP000095282">
    <property type="component" value="Unplaced"/>
</dbReference>
<evidence type="ECO:0000256" key="1">
    <source>
        <dbReference type="SAM" id="MobiDB-lite"/>
    </source>
</evidence>
<sequence length="68" mass="7914">MFGDLESILSKGRKKMKLKQLDTNQKSNEYPGQQKNDPKSKDQNGKQDEMFLKNVYKDKMTESCVQRG</sequence>
<name>A0A1I7UCK2_9PELO</name>
<evidence type="ECO:0000313" key="3">
    <source>
        <dbReference type="WBParaSite" id="Csp11.Scaffold629.g7965.t1"/>
    </source>
</evidence>
<evidence type="ECO:0000313" key="2">
    <source>
        <dbReference type="Proteomes" id="UP000095282"/>
    </source>
</evidence>
<feature type="region of interest" description="Disordered" evidence="1">
    <location>
        <begin position="1"/>
        <end position="54"/>
    </location>
</feature>
<proteinExistence type="predicted"/>
<dbReference type="AlphaFoldDB" id="A0A1I7UCK2"/>
<keyword evidence="2" id="KW-1185">Reference proteome</keyword>
<organism evidence="2 3">
    <name type="scientific">Caenorhabditis tropicalis</name>
    <dbReference type="NCBI Taxonomy" id="1561998"/>
    <lineage>
        <taxon>Eukaryota</taxon>
        <taxon>Metazoa</taxon>
        <taxon>Ecdysozoa</taxon>
        <taxon>Nematoda</taxon>
        <taxon>Chromadorea</taxon>
        <taxon>Rhabditida</taxon>
        <taxon>Rhabditina</taxon>
        <taxon>Rhabditomorpha</taxon>
        <taxon>Rhabditoidea</taxon>
        <taxon>Rhabditidae</taxon>
        <taxon>Peloderinae</taxon>
        <taxon>Caenorhabditis</taxon>
    </lineage>
</organism>
<reference evidence="3" key="1">
    <citation type="submission" date="2016-11" db="UniProtKB">
        <authorList>
            <consortium name="WormBaseParasite"/>
        </authorList>
    </citation>
    <scope>IDENTIFICATION</scope>
</reference>